<dbReference type="InterPro" id="IPR050086">
    <property type="entry name" value="MetN_ABC_transporter-like"/>
</dbReference>
<dbReference type="GO" id="GO:0016887">
    <property type="term" value="F:ATP hydrolysis activity"/>
    <property type="evidence" value="ECO:0007669"/>
    <property type="project" value="InterPro"/>
</dbReference>
<dbReference type="Gene3D" id="3.40.50.300">
    <property type="entry name" value="P-loop containing nucleotide triphosphate hydrolases"/>
    <property type="match status" value="1"/>
</dbReference>
<keyword evidence="2" id="KW-0813">Transport</keyword>
<dbReference type="PROSITE" id="PS50893">
    <property type="entry name" value="ABC_TRANSPORTER_2"/>
    <property type="match status" value="1"/>
</dbReference>
<reference evidence="8" key="1">
    <citation type="submission" date="2016-11" db="EMBL/GenBank/DDBJ databases">
        <authorList>
            <person name="Varghese N."/>
            <person name="Submissions S."/>
        </authorList>
    </citation>
    <scope>NUCLEOTIDE SEQUENCE [LARGE SCALE GENOMIC DNA]</scope>
    <source>
        <strain evidence="8">GAS401</strain>
    </source>
</reference>
<dbReference type="InterPro" id="IPR027417">
    <property type="entry name" value="P-loop_NTPase"/>
</dbReference>
<evidence type="ECO:0000256" key="2">
    <source>
        <dbReference type="ARBA" id="ARBA00022448"/>
    </source>
</evidence>
<evidence type="ECO:0000256" key="3">
    <source>
        <dbReference type="ARBA" id="ARBA00022741"/>
    </source>
</evidence>
<sequence length="249" mass="26893">MPLIAADGVSKSFGLTEVLRHVSLAVAAKDVVCVIGPSGSGKTTLLRCLALLEQPSAGAVTMNGVTIASARDSSEQRRAAREVRPDIGMVFQHFNLWPHMTVLGNVIEAPLRVKGTARSEAIQKAEALLAKVGLSDKRDVYPNRLSGGQQQRVAIARALAMSPKVLLFDEPTSALDPELRQEVLMVMRQLAGEGMTMLVVTHEMGFARQVGTRVVFMDAGEIVEEAAPKTFFTAPSSERAKRFISQLQN</sequence>
<dbReference type="EMBL" id="LT670849">
    <property type="protein sequence ID" value="SHN87062.1"/>
    <property type="molecule type" value="Genomic_DNA"/>
</dbReference>
<dbReference type="InterPro" id="IPR030679">
    <property type="entry name" value="ABC_ATPase_HisP-typ"/>
</dbReference>
<proteinExistence type="inferred from homology"/>
<evidence type="ECO:0000256" key="4">
    <source>
        <dbReference type="ARBA" id="ARBA00022840"/>
    </source>
</evidence>
<dbReference type="SUPFAM" id="SSF52540">
    <property type="entry name" value="P-loop containing nucleoside triphosphate hydrolases"/>
    <property type="match status" value="1"/>
</dbReference>
<comment type="similarity">
    <text evidence="1">Belongs to the ABC transporter superfamily.</text>
</comment>
<dbReference type="Pfam" id="PF00005">
    <property type="entry name" value="ABC_tran"/>
    <property type="match status" value="1"/>
</dbReference>
<keyword evidence="4 7" id="KW-0067">ATP-binding</keyword>
<organism evidence="7 8">
    <name type="scientific">Bradyrhizobium erythrophlei</name>
    <dbReference type="NCBI Taxonomy" id="1437360"/>
    <lineage>
        <taxon>Bacteria</taxon>
        <taxon>Pseudomonadati</taxon>
        <taxon>Pseudomonadota</taxon>
        <taxon>Alphaproteobacteria</taxon>
        <taxon>Hyphomicrobiales</taxon>
        <taxon>Nitrobacteraceae</taxon>
        <taxon>Bradyrhizobium</taxon>
    </lineage>
</organism>
<keyword evidence="3" id="KW-0547">Nucleotide-binding</keyword>
<dbReference type="PROSITE" id="PS00211">
    <property type="entry name" value="ABC_TRANSPORTER_1"/>
    <property type="match status" value="1"/>
</dbReference>
<dbReference type="InterPro" id="IPR003593">
    <property type="entry name" value="AAA+_ATPase"/>
</dbReference>
<dbReference type="GO" id="GO:0005524">
    <property type="term" value="F:ATP binding"/>
    <property type="evidence" value="ECO:0007669"/>
    <property type="project" value="UniProtKB-KW"/>
</dbReference>
<dbReference type="PANTHER" id="PTHR43166:SF37">
    <property type="entry name" value="ARGININE TRANSPORT ATP-BINDING PROTEIN ARTM"/>
    <property type="match status" value="1"/>
</dbReference>
<dbReference type="InterPro" id="IPR017871">
    <property type="entry name" value="ABC_transporter-like_CS"/>
</dbReference>
<dbReference type="InterPro" id="IPR003439">
    <property type="entry name" value="ABC_transporter-like_ATP-bd"/>
</dbReference>
<feature type="domain" description="ABC transporter" evidence="6">
    <location>
        <begin position="4"/>
        <end position="244"/>
    </location>
</feature>
<accession>A0A1M7UVR7</accession>
<name>A0A1M7UVR7_9BRAD</name>
<evidence type="ECO:0000256" key="5">
    <source>
        <dbReference type="ARBA" id="ARBA00024722"/>
    </source>
</evidence>
<dbReference type="GO" id="GO:0015424">
    <property type="term" value="F:ABC-type amino acid transporter activity"/>
    <property type="evidence" value="ECO:0007669"/>
    <property type="project" value="InterPro"/>
</dbReference>
<comment type="function">
    <text evidence="5">Involved in beta-(1--&gt;2)glucan export. Transmembrane domains (TMD) form a pore in the inner membrane and the ATP-binding domain (NBD) is responsible for energy generation.</text>
</comment>
<dbReference type="PANTHER" id="PTHR43166">
    <property type="entry name" value="AMINO ACID IMPORT ATP-BINDING PROTEIN"/>
    <property type="match status" value="1"/>
</dbReference>
<dbReference type="FunFam" id="3.40.50.300:FF:000020">
    <property type="entry name" value="Amino acid ABC transporter ATP-binding component"/>
    <property type="match status" value="1"/>
</dbReference>
<dbReference type="CDD" id="cd03262">
    <property type="entry name" value="ABC_HisP_GlnQ"/>
    <property type="match status" value="1"/>
</dbReference>
<keyword evidence="8" id="KW-1185">Reference proteome</keyword>
<dbReference type="SMART" id="SM00382">
    <property type="entry name" value="AAA"/>
    <property type="match status" value="1"/>
</dbReference>
<protein>
    <submittedName>
        <fullName evidence="7">Polar amino acid transport system ATP-binding protein/cystine transport system ATP-binding protein</fullName>
    </submittedName>
</protein>
<evidence type="ECO:0000256" key="1">
    <source>
        <dbReference type="ARBA" id="ARBA00005417"/>
    </source>
</evidence>
<dbReference type="AlphaFoldDB" id="A0A1M7UVR7"/>
<evidence type="ECO:0000259" key="6">
    <source>
        <dbReference type="PROSITE" id="PS50893"/>
    </source>
</evidence>
<evidence type="ECO:0000313" key="7">
    <source>
        <dbReference type="EMBL" id="SHN87062.1"/>
    </source>
</evidence>
<gene>
    <name evidence="7" type="ORF">SAMN05444170_6981</name>
</gene>
<evidence type="ECO:0000313" key="8">
    <source>
        <dbReference type="Proteomes" id="UP000184096"/>
    </source>
</evidence>
<dbReference type="Proteomes" id="UP000184096">
    <property type="component" value="Chromosome I"/>
</dbReference>
<dbReference type="PIRSF" id="PIRSF039085">
    <property type="entry name" value="ABC_ATPase_HisP"/>
    <property type="match status" value="1"/>
</dbReference>